<dbReference type="Pfam" id="PF03061">
    <property type="entry name" value="4HBT"/>
    <property type="match status" value="1"/>
</dbReference>
<dbReference type="Proteomes" id="UP000733858">
    <property type="component" value="Unassembled WGS sequence"/>
</dbReference>
<evidence type="ECO:0000313" key="3">
    <source>
        <dbReference type="Proteomes" id="UP000733858"/>
    </source>
</evidence>
<organism evidence="2 3">
    <name type="scientific">Rhizobium croatiense</name>
    <dbReference type="NCBI Taxonomy" id="2867516"/>
    <lineage>
        <taxon>Bacteria</taxon>
        <taxon>Pseudomonadati</taxon>
        <taxon>Pseudomonadota</taxon>
        <taxon>Alphaproteobacteria</taxon>
        <taxon>Hyphomicrobiales</taxon>
        <taxon>Rhizobiaceae</taxon>
        <taxon>Rhizobium/Agrobacterium group</taxon>
        <taxon>Rhizobium</taxon>
    </lineage>
</organism>
<dbReference type="EMBL" id="JAILYJ010000006">
    <property type="protein sequence ID" value="MBY4630179.1"/>
    <property type="molecule type" value="Genomic_DNA"/>
</dbReference>
<gene>
    <name evidence="2" type="ORF">K6M89_12770</name>
</gene>
<evidence type="ECO:0000313" key="2">
    <source>
        <dbReference type="EMBL" id="MBY4630179.1"/>
    </source>
</evidence>
<name>A0ABS7M049_9HYPH</name>
<feature type="domain" description="Thioesterase" evidence="1">
    <location>
        <begin position="20"/>
        <end position="99"/>
    </location>
</feature>
<dbReference type="InterPro" id="IPR006683">
    <property type="entry name" value="Thioestr_dom"/>
</dbReference>
<dbReference type="CDD" id="cd00586">
    <property type="entry name" value="4HBT"/>
    <property type="match status" value="1"/>
</dbReference>
<sequence length="136" mass="15052">MRNAHVLEYSVSFGDCDPAGIVFYPRTYAWFDRAFHDWLRNFGGHGKICQTLGAVGIGLLEAKAQFRRPMRDGDRLRIALSIEEWGRKTLRLGYEITVAGEVAAVGGELRGLFKPAGDAIVASEIEVLRKLLGEDG</sequence>
<dbReference type="Gene3D" id="3.10.129.10">
    <property type="entry name" value="Hotdog Thioesterase"/>
    <property type="match status" value="1"/>
</dbReference>
<reference evidence="2 3" key="1">
    <citation type="submission" date="2021-08" db="EMBL/GenBank/DDBJ databases">
        <title>Rhizobium croatiense sp. nov. and Rhizobium redzepovicii sp. nov., two new species isolated from nodules of Phaseolus vulgaris in Croatia.</title>
        <authorList>
            <person name="Rajnovic I."/>
            <person name="Ramirez-Bahena M.H."/>
            <person name="Kajic S."/>
            <person name="Igual M.J."/>
            <person name="Peix A."/>
            <person name="Velazquez E."/>
            <person name="Sikora S."/>
        </authorList>
    </citation>
    <scope>NUCLEOTIDE SEQUENCE [LARGE SCALE GENOMIC DNA]</scope>
    <source>
        <strain evidence="2 3">13T</strain>
    </source>
</reference>
<evidence type="ECO:0000259" key="1">
    <source>
        <dbReference type="Pfam" id="PF03061"/>
    </source>
</evidence>
<keyword evidence="3" id="KW-1185">Reference proteome</keyword>
<dbReference type="RefSeq" id="WP_097582102.1">
    <property type="nucleotide sequence ID" value="NZ_CP120230.1"/>
</dbReference>
<proteinExistence type="predicted"/>
<comment type="caution">
    <text evidence="2">The sequence shown here is derived from an EMBL/GenBank/DDBJ whole genome shotgun (WGS) entry which is preliminary data.</text>
</comment>
<protein>
    <submittedName>
        <fullName evidence="2">Acyl-CoA thioesterase</fullName>
    </submittedName>
</protein>
<dbReference type="InterPro" id="IPR029069">
    <property type="entry name" value="HotDog_dom_sf"/>
</dbReference>
<accession>A0ABS7M049</accession>
<dbReference type="SUPFAM" id="SSF54637">
    <property type="entry name" value="Thioesterase/thiol ester dehydrase-isomerase"/>
    <property type="match status" value="1"/>
</dbReference>